<gene>
    <name evidence="17" type="ORF">V1264_002568</name>
</gene>
<dbReference type="AlphaFoldDB" id="A0AAN9B448"/>
<dbReference type="GO" id="GO:0030246">
    <property type="term" value="F:carbohydrate binding"/>
    <property type="evidence" value="ECO:0007669"/>
    <property type="project" value="InterPro"/>
</dbReference>
<evidence type="ECO:0000313" key="17">
    <source>
        <dbReference type="EMBL" id="KAK7098226.1"/>
    </source>
</evidence>
<dbReference type="InterPro" id="IPR047215">
    <property type="entry name" value="Galactose_mutarotase-like"/>
</dbReference>
<evidence type="ECO:0000256" key="9">
    <source>
        <dbReference type="ARBA" id="ARBA00022553"/>
    </source>
</evidence>
<evidence type="ECO:0000256" key="12">
    <source>
        <dbReference type="ARBA" id="ARBA00045743"/>
    </source>
</evidence>
<organism evidence="17 18">
    <name type="scientific">Littorina saxatilis</name>
    <dbReference type="NCBI Taxonomy" id="31220"/>
    <lineage>
        <taxon>Eukaryota</taxon>
        <taxon>Metazoa</taxon>
        <taxon>Spiralia</taxon>
        <taxon>Lophotrochozoa</taxon>
        <taxon>Mollusca</taxon>
        <taxon>Gastropoda</taxon>
        <taxon>Caenogastropoda</taxon>
        <taxon>Littorinimorpha</taxon>
        <taxon>Littorinoidea</taxon>
        <taxon>Littorinidae</taxon>
        <taxon>Littorina</taxon>
    </lineage>
</organism>
<keyword evidence="18" id="KW-1185">Reference proteome</keyword>
<dbReference type="EC" id="5.1.3.3" evidence="13"/>
<proteinExistence type="inferred from homology"/>
<feature type="binding site" evidence="16">
    <location>
        <begin position="179"/>
        <end position="181"/>
    </location>
    <ligand>
        <name>beta-D-galactose</name>
        <dbReference type="ChEBI" id="CHEBI:27667"/>
    </ligand>
</feature>
<dbReference type="GO" id="GO:0005737">
    <property type="term" value="C:cytoplasm"/>
    <property type="evidence" value="ECO:0007669"/>
    <property type="project" value="UniProtKB-SubCell"/>
</dbReference>
<comment type="subcellular location">
    <subcellularLocation>
        <location evidence="3">Cytoplasm</location>
    </subcellularLocation>
</comment>
<dbReference type="InterPro" id="IPR008183">
    <property type="entry name" value="Aldose_1/G6P_1-epimerase"/>
</dbReference>
<keyword evidence="10 13" id="KW-0413">Isomerase</keyword>
<evidence type="ECO:0000256" key="4">
    <source>
        <dbReference type="ARBA" id="ARBA00004947"/>
    </source>
</evidence>
<dbReference type="InterPro" id="IPR011013">
    <property type="entry name" value="Gal_mutarotase_sf_dom"/>
</dbReference>
<protein>
    <recommendedName>
        <fullName evidence="13">Aldose 1-epimerase</fullName>
        <ecNumber evidence="13">5.1.3.3</ecNumber>
    </recommendedName>
</protein>
<evidence type="ECO:0000256" key="11">
    <source>
        <dbReference type="ARBA" id="ARBA00023277"/>
    </source>
</evidence>
<comment type="function">
    <text evidence="12">Mutarotase that catalyzes the interconversion of beta-D-galactose and alpha-D-galactose during galactose metabolism. Beta-D-galactose is metabolized in the liver into glucose 1-phosphate, the primary metabolic fuel, by the action of four enzymes that constitute the Leloir pathway: GALM, GALK1 (galactokinase), GALT (galactose-1-phosphate uridylyltransferase) and GALE (UDP-galactose-4'-epimerase). Involved in the maintenance of the equilibrium between the beta- and alpha-anomers of galactose, therefore ensuring a sufficient supply of the alpha-anomer for GALK1. Also active on D-glucose although shows a preference for galactose over glucose.</text>
</comment>
<feature type="active site" description="Proton acceptor" evidence="14">
    <location>
        <position position="311"/>
    </location>
</feature>
<keyword evidence="11 13" id="KW-0119">Carbohydrate metabolism</keyword>
<dbReference type="Pfam" id="PF01263">
    <property type="entry name" value="Aldose_epim"/>
    <property type="match status" value="1"/>
</dbReference>
<sequence length="346" mass="37932">MPSEVTQEPFGHTQDGKSVTRFTLRNSSGQLVVRILDYGGVINEINVPDLHGNVADVTLGCDDMEGYETRSRFFGALIGRVANRIAGGQFTLDGKTYTLCVNNWPNSLHGGQVGFDKKVWTSRVEGDSLVLTYVSPDGEENYPGEVTTKVVYRVTDDNELSIEYEATTTKPTPLNLTNHAYFNLAGHDSGTLADNVVTIAADSYLPIDDTSIPTGEVRPVDGTEYDLRRPVRLGDRMHKVRKGKGFDHNFCLAPSDGKVRLAARLEHPPSGRFMECRTTEPGLQFYTGGNLQGQRGKGGASYGPFSALVMEAQHYPDSVNHPSFPSTIVRPGETYRQTTVYTFGVA</sequence>
<dbReference type="PIRSF" id="PIRSF005096">
    <property type="entry name" value="GALM"/>
    <property type="match status" value="1"/>
</dbReference>
<dbReference type="InterPro" id="IPR015443">
    <property type="entry name" value="Aldose_1-epimerase"/>
</dbReference>
<dbReference type="InterPro" id="IPR018052">
    <property type="entry name" value="Ald1_epimerase_CS"/>
</dbReference>
<name>A0AAN9B448_9CAEN</name>
<evidence type="ECO:0000256" key="1">
    <source>
        <dbReference type="ARBA" id="ARBA00001614"/>
    </source>
</evidence>
<evidence type="ECO:0000256" key="6">
    <source>
        <dbReference type="ARBA" id="ARBA00006206"/>
    </source>
</evidence>
<evidence type="ECO:0000256" key="3">
    <source>
        <dbReference type="ARBA" id="ARBA00004496"/>
    </source>
</evidence>
<dbReference type="PANTHER" id="PTHR10091:SF0">
    <property type="entry name" value="GALACTOSE MUTAROTASE"/>
    <property type="match status" value="1"/>
</dbReference>
<comment type="pathway">
    <text evidence="5 13">Carbohydrate metabolism; hexose metabolism.</text>
</comment>
<feature type="active site" description="Proton donor" evidence="14">
    <location>
        <position position="179"/>
    </location>
</feature>
<dbReference type="Gene3D" id="2.70.98.10">
    <property type="match status" value="1"/>
</dbReference>
<dbReference type="EMBL" id="JBAMIC010000012">
    <property type="protein sequence ID" value="KAK7098226.1"/>
    <property type="molecule type" value="Genomic_DNA"/>
</dbReference>
<dbReference type="FunFam" id="2.70.98.10:FF:000003">
    <property type="entry name" value="Aldose 1-epimerase"/>
    <property type="match status" value="1"/>
</dbReference>
<evidence type="ECO:0000256" key="15">
    <source>
        <dbReference type="PIRSR" id="PIRSR005096-2"/>
    </source>
</evidence>
<dbReference type="PANTHER" id="PTHR10091">
    <property type="entry name" value="ALDOSE-1-EPIMERASE"/>
    <property type="match status" value="1"/>
</dbReference>
<comment type="catalytic activity">
    <reaction evidence="2">
        <text>alpha-D-galactose = beta-D-galactose</text>
        <dbReference type="Rhea" id="RHEA:28675"/>
        <dbReference type="ChEBI" id="CHEBI:27667"/>
        <dbReference type="ChEBI" id="CHEBI:28061"/>
        <dbReference type="EC" id="5.1.3.3"/>
    </reaction>
    <physiologicalReaction direction="right-to-left" evidence="2">
        <dbReference type="Rhea" id="RHEA:28677"/>
    </physiologicalReaction>
</comment>
<dbReference type="NCBIfam" id="NF008277">
    <property type="entry name" value="PRK11055.1"/>
    <property type="match status" value="1"/>
</dbReference>
<feature type="binding site" evidence="16">
    <location>
        <begin position="83"/>
        <end position="84"/>
    </location>
    <ligand>
        <name>beta-D-galactose</name>
        <dbReference type="ChEBI" id="CHEBI:27667"/>
    </ligand>
</feature>
<comment type="catalytic activity">
    <reaction evidence="1 13">
        <text>alpha-D-glucose = beta-D-glucose</text>
        <dbReference type="Rhea" id="RHEA:10264"/>
        <dbReference type="ChEBI" id="CHEBI:15903"/>
        <dbReference type="ChEBI" id="CHEBI:17925"/>
        <dbReference type="EC" id="5.1.3.3"/>
    </reaction>
</comment>
<reference evidence="17 18" key="1">
    <citation type="submission" date="2024-02" db="EMBL/GenBank/DDBJ databases">
        <title>Chromosome-scale genome assembly of the rough periwinkle Littorina saxatilis.</title>
        <authorList>
            <person name="De Jode A."/>
            <person name="Faria R."/>
            <person name="Formenti G."/>
            <person name="Sims Y."/>
            <person name="Smith T.P."/>
            <person name="Tracey A."/>
            <person name="Wood J.M.D."/>
            <person name="Zagrodzka Z.B."/>
            <person name="Johannesson K."/>
            <person name="Butlin R.K."/>
            <person name="Leder E.H."/>
        </authorList>
    </citation>
    <scope>NUCLEOTIDE SEQUENCE [LARGE SCALE GENOMIC DNA]</scope>
    <source>
        <strain evidence="17">Snail1</strain>
        <tissue evidence="17">Muscle</tissue>
    </source>
</reference>
<evidence type="ECO:0000256" key="8">
    <source>
        <dbReference type="ARBA" id="ARBA00022490"/>
    </source>
</evidence>
<dbReference type="GO" id="GO:0004034">
    <property type="term" value="F:aldose 1-epimerase activity"/>
    <property type="evidence" value="ECO:0007669"/>
    <property type="project" value="UniProtKB-EC"/>
</dbReference>
<dbReference type="CDD" id="cd09019">
    <property type="entry name" value="galactose_mutarotase_like"/>
    <property type="match status" value="1"/>
</dbReference>
<evidence type="ECO:0000256" key="13">
    <source>
        <dbReference type="PIRNR" id="PIRNR005096"/>
    </source>
</evidence>
<evidence type="ECO:0000256" key="5">
    <source>
        <dbReference type="ARBA" id="ARBA00005028"/>
    </source>
</evidence>
<dbReference type="GO" id="GO:0033499">
    <property type="term" value="P:galactose catabolic process via UDP-galactose, Leloir pathway"/>
    <property type="evidence" value="ECO:0007669"/>
    <property type="project" value="TreeGrafter"/>
</dbReference>
<dbReference type="GO" id="GO:0006006">
    <property type="term" value="P:glucose metabolic process"/>
    <property type="evidence" value="ECO:0007669"/>
    <property type="project" value="TreeGrafter"/>
</dbReference>
<dbReference type="Proteomes" id="UP001374579">
    <property type="component" value="Unassembled WGS sequence"/>
</dbReference>
<evidence type="ECO:0000256" key="7">
    <source>
        <dbReference type="ARBA" id="ARBA00011245"/>
    </source>
</evidence>
<evidence type="ECO:0000256" key="16">
    <source>
        <dbReference type="PIRSR" id="PIRSR005096-3"/>
    </source>
</evidence>
<keyword evidence="9" id="KW-0597">Phosphoprotein</keyword>
<feature type="binding site" evidence="15">
    <location>
        <position position="247"/>
    </location>
    <ligand>
        <name>beta-D-galactose</name>
        <dbReference type="ChEBI" id="CHEBI:27667"/>
    </ligand>
</feature>
<evidence type="ECO:0000256" key="2">
    <source>
        <dbReference type="ARBA" id="ARBA00001712"/>
    </source>
</evidence>
<evidence type="ECO:0000313" key="18">
    <source>
        <dbReference type="Proteomes" id="UP001374579"/>
    </source>
</evidence>
<dbReference type="InterPro" id="IPR014718">
    <property type="entry name" value="GH-type_carb-bd"/>
</dbReference>
<comment type="subunit">
    <text evidence="7">Monomer.</text>
</comment>
<comment type="caution">
    <text evidence="17">The sequence shown here is derived from an EMBL/GenBank/DDBJ whole genome shotgun (WGS) entry which is preliminary data.</text>
</comment>
<comment type="pathway">
    <text evidence="4">Carbohydrate metabolism; galactose metabolism.</text>
</comment>
<dbReference type="SUPFAM" id="SSF74650">
    <property type="entry name" value="Galactose mutarotase-like"/>
    <property type="match status" value="1"/>
</dbReference>
<keyword evidence="8" id="KW-0963">Cytoplasm</keyword>
<comment type="similarity">
    <text evidence="6 13">Belongs to the aldose epimerase family.</text>
</comment>
<evidence type="ECO:0000256" key="14">
    <source>
        <dbReference type="PIRSR" id="PIRSR005096-1"/>
    </source>
</evidence>
<dbReference type="PROSITE" id="PS00545">
    <property type="entry name" value="ALDOSE_1_EPIMERASE"/>
    <property type="match status" value="1"/>
</dbReference>
<evidence type="ECO:0000256" key="10">
    <source>
        <dbReference type="ARBA" id="ARBA00023235"/>
    </source>
</evidence>
<accession>A0AAN9B448</accession>